<sequence>MLSRVLESSRVSVASTCVRGFAVSAAAAPVKVQRPKHTGPPTLQSTAAEVQYLGTVYSIAASSNHLTKAKLEFIVREAKSEKDLPLAREALELYERNFLLIPTHCTGTFVSKCIKHNQADLALQWLRDSKFLSKHIVNGTFSRLIDHYSAAGDVDKAVEVFGIAKKHNIEITAKVYTSLIKYTRSFISMRWCVDCVLSCSLGKANGKIDLAVDYALQAGHAKMINSHGVLLLLRDLPEHDLRDLVRILALAKNVIHLGDVFLNKELTSLLEQYDESPASAAAPEADEEEGDEEQVVAEADESDKEEDGDAKKDA</sequence>
<feature type="region of interest" description="Disordered" evidence="1">
    <location>
        <begin position="274"/>
        <end position="314"/>
    </location>
</feature>
<protein>
    <recommendedName>
        <fullName evidence="6">Pentacotripeptide-repeat region of PRORP domain-containing protein</fullName>
    </recommendedName>
</protein>
<evidence type="ECO:0000313" key="2">
    <source>
        <dbReference type="EMBL" id="RHY88769.1"/>
    </source>
</evidence>
<evidence type="ECO:0000256" key="1">
    <source>
        <dbReference type="SAM" id="MobiDB-lite"/>
    </source>
</evidence>
<gene>
    <name evidence="2" type="ORF">DYB35_012715</name>
    <name evidence="3" type="ORF">DYB37_007104</name>
</gene>
<dbReference type="InterPro" id="IPR011990">
    <property type="entry name" value="TPR-like_helical_dom_sf"/>
</dbReference>
<evidence type="ECO:0000313" key="3">
    <source>
        <dbReference type="EMBL" id="RHZ29645.1"/>
    </source>
</evidence>
<evidence type="ECO:0000313" key="4">
    <source>
        <dbReference type="Proteomes" id="UP000285430"/>
    </source>
</evidence>
<dbReference type="EMBL" id="QUTG01004250">
    <property type="protein sequence ID" value="RHY88769.1"/>
    <property type="molecule type" value="Genomic_DNA"/>
</dbReference>
<dbReference type="VEuPathDB" id="FungiDB:H257_17576"/>
<dbReference type="Proteomes" id="UP000285430">
    <property type="component" value="Unassembled WGS sequence"/>
</dbReference>
<dbReference type="AlphaFoldDB" id="A0A3R7BIE2"/>
<dbReference type="NCBIfam" id="TIGR00756">
    <property type="entry name" value="PPR"/>
    <property type="match status" value="1"/>
</dbReference>
<name>A0A3R7BIE2_APHAT</name>
<dbReference type="InterPro" id="IPR002885">
    <property type="entry name" value="PPR_rpt"/>
</dbReference>
<organism evidence="3 4">
    <name type="scientific">Aphanomyces astaci</name>
    <name type="common">Crayfish plague agent</name>
    <dbReference type="NCBI Taxonomy" id="112090"/>
    <lineage>
        <taxon>Eukaryota</taxon>
        <taxon>Sar</taxon>
        <taxon>Stramenopiles</taxon>
        <taxon>Oomycota</taxon>
        <taxon>Saprolegniomycetes</taxon>
        <taxon>Saprolegniales</taxon>
        <taxon>Verrucalvaceae</taxon>
        <taxon>Aphanomyces</taxon>
    </lineage>
</organism>
<reference evidence="4 5" key="1">
    <citation type="submission" date="2018-08" db="EMBL/GenBank/DDBJ databases">
        <title>Aphanomyces genome sequencing and annotation.</title>
        <authorList>
            <person name="Minardi D."/>
            <person name="Oidtmann B."/>
            <person name="Van Der Giezen M."/>
            <person name="Studholme D.J."/>
        </authorList>
    </citation>
    <scope>NUCLEOTIDE SEQUENCE [LARGE SCALE GENOMIC DNA]</scope>
    <source>
        <strain evidence="3 4">Da</strain>
        <strain evidence="2 5">Sv</strain>
    </source>
</reference>
<proteinExistence type="predicted"/>
<evidence type="ECO:0000313" key="5">
    <source>
        <dbReference type="Proteomes" id="UP000285712"/>
    </source>
</evidence>
<dbReference type="Proteomes" id="UP000285712">
    <property type="component" value="Unassembled WGS sequence"/>
</dbReference>
<dbReference type="EMBL" id="QUTH01001690">
    <property type="protein sequence ID" value="RHZ29645.1"/>
    <property type="molecule type" value="Genomic_DNA"/>
</dbReference>
<dbReference type="Gene3D" id="1.25.40.10">
    <property type="entry name" value="Tetratricopeptide repeat domain"/>
    <property type="match status" value="1"/>
</dbReference>
<accession>A0A3R7BIE2</accession>
<feature type="compositionally biased region" description="Acidic residues" evidence="1">
    <location>
        <begin position="284"/>
        <end position="308"/>
    </location>
</feature>
<comment type="caution">
    <text evidence="3">The sequence shown here is derived from an EMBL/GenBank/DDBJ whole genome shotgun (WGS) entry which is preliminary data.</text>
</comment>
<evidence type="ECO:0008006" key="6">
    <source>
        <dbReference type="Google" id="ProtNLM"/>
    </source>
</evidence>